<evidence type="ECO:0000256" key="2">
    <source>
        <dbReference type="RuleBase" id="RU003860"/>
    </source>
</evidence>
<comment type="caution">
    <text evidence="3">The sequence shown here is derived from an EMBL/GenBank/DDBJ whole genome shotgun (WGS) entry which is preliminary data.</text>
</comment>
<evidence type="ECO:0000313" key="4">
    <source>
        <dbReference type="Proteomes" id="UP001152872"/>
    </source>
</evidence>
<dbReference type="InterPro" id="IPR002634">
    <property type="entry name" value="BolA"/>
</dbReference>
<dbReference type="InterPro" id="IPR036065">
    <property type="entry name" value="BolA-like_sf"/>
</dbReference>
<dbReference type="InterPro" id="IPR050961">
    <property type="entry name" value="BolA/IbaG_stress_morph_reg"/>
</dbReference>
<proteinExistence type="inferred from homology"/>
<dbReference type="EMBL" id="VBTY01000091">
    <property type="protein sequence ID" value="MDG3495273.1"/>
    <property type="molecule type" value="Genomic_DNA"/>
</dbReference>
<dbReference type="RefSeq" id="WP_009627391.1">
    <property type="nucleotide sequence ID" value="NZ_VBTY01000091.1"/>
</dbReference>
<sequence>MISHNNIADLIRAALPNAKVQVEDPNHDGQHFTAIIVAEQFEGLSMIKQHKLVYGAIQEHLDTGAIHALQLKTYSLSQWESMQVQVL</sequence>
<name>A0A9X4M9K7_9CYAN</name>
<dbReference type="Gene3D" id="3.30.300.90">
    <property type="entry name" value="BolA-like"/>
    <property type="match status" value="1"/>
</dbReference>
<comment type="similarity">
    <text evidence="1 2">Belongs to the BolA/IbaG family.</text>
</comment>
<reference evidence="3" key="1">
    <citation type="submission" date="2019-05" db="EMBL/GenBank/DDBJ databases">
        <title>Whole genome sequencing of Pseudanabaena catenata USMAC16.</title>
        <authorList>
            <person name="Khan Z."/>
            <person name="Omar W.M."/>
            <person name="Convey P."/>
            <person name="Merican F."/>
            <person name="Najimudin N."/>
        </authorList>
    </citation>
    <scope>NUCLEOTIDE SEQUENCE</scope>
    <source>
        <strain evidence="3">USMAC16</strain>
    </source>
</reference>
<evidence type="ECO:0000256" key="1">
    <source>
        <dbReference type="ARBA" id="ARBA00005578"/>
    </source>
</evidence>
<gene>
    <name evidence="3" type="ORF">FEV09_11950</name>
</gene>
<keyword evidence="4" id="KW-1185">Reference proteome</keyword>
<dbReference type="PANTHER" id="PTHR46229">
    <property type="entry name" value="BOLA TRANSCRIPTION REGULATOR"/>
    <property type="match status" value="1"/>
</dbReference>
<organism evidence="3 4">
    <name type="scientific">Pseudanabaena catenata USMAC16</name>
    <dbReference type="NCBI Taxonomy" id="1855837"/>
    <lineage>
        <taxon>Bacteria</taxon>
        <taxon>Bacillati</taxon>
        <taxon>Cyanobacteriota</taxon>
        <taxon>Cyanophyceae</taxon>
        <taxon>Pseudanabaenales</taxon>
        <taxon>Pseudanabaenaceae</taxon>
        <taxon>Pseudanabaena</taxon>
    </lineage>
</organism>
<dbReference type="SUPFAM" id="SSF82657">
    <property type="entry name" value="BolA-like"/>
    <property type="match status" value="1"/>
</dbReference>
<dbReference type="AlphaFoldDB" id="A0A9X4M9K7"/>
<dbReference type="PANTHER" id="PTHR46229:SF2">
    <property type="entry name" value="BOLA-LIKE PROTEIN 1"/>
    <property type="match status" value="1"/>
</dbReference>
<dbReference type="Pfam" id="PF01722">
    <property type="entry name" value="BolA"/>
    <property type="match status" value="1"/>
</dbReference>
<accession>A0A9X4M9K7</accession>
<protein>
    <submittedName>
        <fullName evidence="3">BolA/IbaG family iron-sulfur metabolism protein</fullName>
    </submittedName>
</protein>
<dbReference type="Proteomes" id="UP001152872">
    <property type="component" value="Unassembled WGS sequence"/>
</dbReference>
<evidence type="ECO:0000313" key="3">
    <source>
        <dbReference type="EMBL" id="MDG3495273.1"/>
    </source>
</evidence>
<dbReference type="PIRSF" id="PIRSF003113">
    <property type="entry name" value="BolA"/>
    <property type="match status" value="1"/>
</dbReference>